<dbReference type="Proteomes" id="UP000828941">
    <property type="component" value="Chromosome 7"/>
</dbReference>
<accession>A0ACB9N9W9</accession>
<reference evidence="1 2" key="1">
    <citation type="journal article" date="2022" name="DNA Res.">
        <title>Chromosomal-level genome assembly of the orchid tree Bauhinia variegata (Leguminosae; Cercidoideae) supports the allotetraploid origin hypothesis of Bauhinia.</title>
        <authorList>
            <person name="Zhong Y."/>
            <person name="Chen Y."/>
            <person name="Zheng D."/>
            <person name="Pang J."/>
            <person name="Liu Y."/>
            <person name="Luo S."/>
            <person name="Meng S."/>
            <person name="Qian L."/>
            <person name="Wei D."/>
            <person name="Dai S."/>
            <person name="Zhou R."/>
        </authorList>
    </citation>
    <scope>NUCLEOTIDE SEQUENCE [LARGE SCALE GENOMIC DNA]</scope>
    <source>
        <strain evidence="1">BV-YZ2020</strain>
    </source>
</reference>
<proteinExistence type="predicted"/>
<evidence type="ECO:0000313" key="1">
    <source>
        <dbReference type="EMBL" id="KAI4333253.1"/>
    </source>
</evidence>
<protein>
    <submittedName>
        <fullName evidence="1">Uncharacterized protein</fullName>
    </submittedName>
</protein>
<organism evidence="1 2">
    <name type="scientific">Bauhinia variegata</name>
    <name type="common">Purple orchid tree</name>
    <name type="synonym">Phanera variegata</name>
    <dbReference type="NCBI Taxonomy" id="167791"/>
    <lineage>
        <taxon>Eukaryota</taxon>
        <taxon>Viridiplantae</taxon>
        <taxon>Streptophyta</taxon>
        <taxon>Embryophyta</taxon>
        <taxon>Tracheophyta</taxon>
        <taxon>Spermatophyta</taxon>
        <taxon>Magnoliopsida</taxon>
        <taxon>eudicotyledons</taxon>
        <taxon>Gunneridae</taxon>
        <taxon>Pentapetalae</taxon>
        <taxon>rosids</taxon>
        <taxon>fabids</taxon>
        <taxon>Fabales</taxon>
        <taxon>Fabaceae</taxon>
        <taxon>Cercidoideae</taxon>
        <taxon>Cercideae</taxon>
        <taxon>Bauhiniinae</taxon>
        <taxon>Bauhinia</taxon>
    </lineage>
</organism>
<gene>
    <name evidence="1" type="ORF">L6164_018086</name>
</gene>
<dbReference type="EMBL" id="CM039432">
    <property type="protein sequence ID" value="KAI4333253.1"/>
    <property type="molecule type" value="Genomic_DNA"/>
</dbReference>
<name>A0ACB9N9W9_BAUVA</name>
<sequence>MFVFYGALSLNLDWLHRFLRLEEKGLSSSDNKVGGSWSLCLILLAILGLLHLAEKNRAPSSNGNKDEQSELKAEEEEPTGHEIHPDSFDYHKGGEFSGDRTAMYGGECAFCGNLSSTRCSRCKAARYCSVECQIGHWRAGHKFECVETETAEPQASPVHRASKLVKKNRKKSYYASNNVVEWNTSGGEVECEQRNDEYRAIVSSCNIDNGCAVCGGPATTSCSRCKAVRYCSPKCLIEDWTWHKVHCSAGEVNSTKAESPPYESIKIPQNLGEGEDAQLYGQLSLEYYPEGATNTKSLVAISQEPAKKEQGHTAELVRWYDNELEKSRNEIILLRSDRDKWAGRANFAREKYRSFKKEVEQQLFVLKHEKELVLNAERQARNMNQSLSDRLYHLQIAVQASVAEKRKQEEYIQILESKWAQTKKELQEERLHSQWLTVARDRSLETAQVSMAQVEELKQQLQVERENVRKLTENLLENVKTAQSRAAVAEKRLRDLERKIKSTNDKVPVWTDSTGKPAMACAICLSHEKDLAFGCGHMTCRDCGSKVSKCPICREQITSSVRLFPG</sequence>
<evidence type="ECO:0000313" key="2">
    <source>
        <dbReference type="Proteomes" id="UP000828941"/>
    </source>
</evidence>
<keyword evidence="2" id="KW-1185">Reference proteome</keyword>
<comment type="caution">
    <text evidence="1">The sequence shown here is derived from an EMBL/GenBank/DDBJ whole genome shotgun (WGS) entry which is preliminary data.</text>
</comment>